<feature type="region of interest" description="Disordered" evidence="1">
    <location>
        <begin position="1"/>
        <end position="50"/>
    </location>
</feature>
<feature type="compositionally biased region" description="Low complexity" evidence="1">
    <location>
        <begin position="23"/>
        <end position="41"/>
    </location>
</feature>
<proteinExistence type="predicted"/>
<dbReference type="WBParaSite" id="jg5601">
    <property type="protein sequence ID" value="jg5601"/>
    <property type="gene ID" value="jg5601"/>
</dbReference>
<evidence type="ECO:0000313" key="3">
    <source>
        <dbReference type="WBParaSite" id="jg5601"/>
    </source>
</evidence>
<name>A0A915EFR6_9BILA</name>
<dbReference type="AlphaFoldDB" id="A0A915EFR6"/>
<dbReference type="Proteomes" id="UP000887574">
    <property type="component" value="Unplaced"/>
</dbReference>
<evidence type="ECO:0000256" key="1">
    <source>
        <dbReference type="SAM" id="MobiDB-lite"/>
    </source>
</evidence>
<sequence>MDYRRANGQKPPASKPSLAYRQPSPSYDPYYDPYYASDSSSQCRSGSTTPVQIDSETRERMDTMERHGFIFSCPLSPNFQEMNPTAQKEMMQLRKQIMNLQQPSNGFGGQSPLLNTIYNETRNTQAELKQLKRLAQVNALASQDLLNEALIKKLAMVQDPALKLHYNKKGDSTNKRLITKLTGIATAIHNNNTETVSPSSLSNLQ</sequence>
<keyword evidence="2" id="KW-1185">Reference proteome</keyword>
<protein>
    <submittedName>
        <fullName evidence="3">Uncharacterized protein</fullName>
    </submittedName>
</protein>
<reference evidence="3" key="1">
    <citation type="submission" date="2022-11" db="UniProtKB">
        <authorList>
            <consortium name="WormBaseParasite"/>
        </authorList>
    </citation>
    <scope>IDENTIFICATION</scope>
</reference>
<evidence type="ECO:0000313" key="2">
    <source>
        <dbReference type="Proteomes" id="UP000887574"/>
    </source>
</evidence>
<accession>A0A915EFR6</accession>
<organism evidence="2 3">
    <name type="scientific">Ditylenchus dipsaci</name>
    <dbReference type="NCBI Taxonomy" id="166011"/>
    <lineage>
        <taxon>Eukaryota</taxon>
        <taxon>Metazoa</taxon>
        <taxon>Ecdysozoa</taxon>
        <taxon>Nematoda</taxon>
        <taxon>Chromadorea</taxon>
        <taxon>Rhabditida</taxon>
        <taxon>Tylenchina</taxon>
        <taxon>Tylenchomorpha</taxon>
        <taxon>Sphaerularioidea</taxon>
        <taxon>Anguinidae</taxon>
        <taxon>Anguininae</taxon>
        <taxon>Ditylenchus</taxon>
    </lineage>
</organism>